<dbReference type="AlphaFoldDB" id="A0A9Q4RG65"/>
<name>A0A9Q4RG65_9BACT</name>
<dbReference type="EMBL" id="WNDD01000018">
    <property type="protein sequence ID" value="MTV03043.1"/>
    <property type="molecule type" value="Genomic_DNA"/>
</dbReference>
<organism evidence="2 3">
    <name type="scientific">Parabacteroides merdae</name>
    <dbReference type="NCBI Taxonomy" id="46503"/>
    <lineage>
        <taxon>Bacteria</taxon>
        <taxon>Pseudomonadati</taxon>
        <taxon>Bacteroidota</taxon>
        <taxon>Bacteroidia</taxon>
        <taxon>Bacteroidales</taxon>
        <taxon>Tannerellaceae</taxon>
        <taxon>Parabacteroides</taxon>
    </lineage>
</organism>
<dbReference type="PANTHER" id="PTHR43404:SF2">
    <property type="entry name" value="LIPOPOLYSACCHARIDE CHOLINEPHOSPHOTRANSFERASE LICD"/>
    <property type="match status" value="1"/>
</dbReference>
<dbReference type="Pfam" id="PF04991">
    <property type="entry name" value="LicD"/>
    <property type="match status" value="1"/>
</dbReference>
<feature type="domain" description="LicD/FKTN/FKRP nucleotidyltransferase" evidence="1">
    <location>
        <begin position="32"/>
        <end position="152"/>
    </location>
</feature>
<evidence type="ECO:0000259" key="1">
    <source>
        <dbReference type="Pfam" id="PF04991"/>
    </source>
</evidence>
<evidence type="ECO:0000313" key="3">
    <source>
        <dbReference type="Proteomes" id="UP000482671"/>
    </source>
</evidence>
<reference evidence="2 3" key="1">
    <citation type="journal article" date="2019" name="Nat. Med.">
        <title>A library of human gut bacterial isolates paired with longitudinal multiomics data enables mechanistic microbiome research.</title>
        <authorList>
            <person name="Poyet M."/>
            <person name="Groussin M."/>
            <person name="Gibbons S.M."/>
            <person name="Avila-Pacheco J."/>
            <person name="Jiang X."/>
            <person name="Kearney S.M."/>
            <person name="Perrotta A.R."/>
            <person name="Berdy B."/>
            <person name="Zhao S."/>
            <person name="Lieberman T.D."/>
            <person name="Swanson P.K."/>
            <person name="Smith M."/>
            <person name="Roesemann S."/>
            <person name="Alexander J.E."/>
            <person name="Rich S.A."/>
            <person name="Livny J."/>
            <person name="Vlamakis H."/>
            <person name="Clish C."/>
            <person name="Bullock K."/>
            <person name="Deik A."/>
            <person name="Scott J."/>
            <person name="Pierce K.A."/>
            <person name="Xavier R.J."/>
            <person name="Alm E.J."/>
        </authorList>
    </citation>
    <scope>NUCLEOTIDE SEQUENCE [LARGE SCALE GENOMIC DNA]</scope>
    <source>
        <strain evidence="2 3">BIOML-A11</strain>
    </source>
</reference>
<dbReference type="Proteomes" id="UP000482671">
    <property type="component" value="Unassembled WGS sequence"/>
</dbReference>
<dbReference type="InterPro" id="IPR007074">
    <property type="entry name" value="LicD/FKTN/FKRP_NTP_transf"/>
</dbReference>
<comment type="caution">
    <text evidence="2">The sequence shown here is derived from an EMBL/GenBank/DDBJ whole genome shotgun (WGS) entry which is preliminary data.</text>
</comment>
<proteinExistence type="predicted"/>
<dbReference type="RefSeq" id="WP_138273057.1">
    <property type="nucleotide sequence ID" value="NZ_JADNEG010000015.1"/>
</dbReference>
<gene>
    <name evidence="2" type="ORF">GME02_15650</name>
</gene>
<sequence length="269" mass="31934">MKNSFLGTFRRSQLRECQLKQLSILKEVDRICRKYNLIYWLDGGTLLGAIRHKGFIPWDDDLDIAMPIDDFEKFKKIVQKELPESLFFQTKETDPSTPHHFAKIRDLNSFFVEYGDDFTKPYQKGIYIDIFCFVDYPPFPKKILSFLSRNISKSISILEKKRSFDELKSVCEVPYFILKYILLYPIWCFCDLFKGGKCQSFQVRDNALGVVHRKEVIYPLVKGFFEEMEFPIPFDSDTYLKDQYKDYMVLPSEDKRQIHAIYIHANLNK</sequence>
<evidence type="ECO:0000313" key="2">
    <source>
        <dbReference type="EMBL" id="MTV03043.1"/>
    </source>
</evidence>
<dbReference type="InterPro" id="IPR052942">
    <property type="entry name" value="LPS_cholinephosphotransferase"/>
</dbReference>
<protein>
    <submittedName>
        <fullName evidence="2">LicD family protein</fullName>
    </submittedName>
</protein>
<accession>A0A9Q4RG65</accession>
<dbReference type="GO" id="GO:0009100">
    <property type="term" value="P:glycoprotein metabolic process"/>
    <property type="evidence" value="ECO:0007669"/>
    <property type="project" value="UniProtKB-ARBA"/>
</dbReference>
<dbReference type="PANTHER" id="PTHR43404">
    <property type="entry name" value="LIPOPOLYSACCHARIDE CHOLINEPHOSPHOTRANSFERASE LICD"/>
    <property type="match status" value="1"/>
</dbReference>